<evidence type="ECO:0000313" key="5">
    <source>
        <dbReference type="EMBL" id="PTQ59108.1"/>
    </source>
</evidence>
<proteinExistence type="predicted"/>
<gene>
    <name evidence="5" type="ORF">C8J26_3435</name>
</gene>
<feature type="region of interest" description="Disordered" evidence="3">
    <location>
        <begin position="438"/>
        <end position="463"/>
    </location>
</feature>
<dbReference type="PANTHER" id="PTHR12526:SF510">
    <property type="entry name" value="D-INOSITOL 3-PHOSPHATE GLYCOSYLTRANSFERASE"/>
    <property type="match status" value="1"/>
</dbReference>
<dbReference type="GO" id="GO:0016757">
    <property type="term" value="F:glycosyltransferase activity"/>
    <property type="evidence" value="ECO:0007669"/>
    <property type="project" value="UniProtKB-KW"/>
</dbReference>
<evidence type="ECO:0000256" key="1">
    <source>
        <dbReference type="ARBA" id="ARBA00022676"/>
    </source>
</evidence>
<reference evidence="5 6" key="1">
    <citation type="submission" date="2018-04" db="EMBL/GenBank/DDBJ databases">
        <title>Genomic Encyclopedia of Type Strains, Phase III (KMG-III): the genomes of soil and plant-associated and newly described type strains.</title>
        <authorList>
            <person name="Whitman W."/>
        </authorList>
    </citation>
    <scope>NUCLEOTIDE SEQUENCE [LARGE SCALE GENOMIC DNA]</scope>
    <source>
        <strain evidence="5 6">MA101b</strain>
    </source>
</reference>
<protein>
    <submittedName>
        <fullName evidence="5">Glycosyl transferase family 1</fullName>
    </submittedName>
</protein>
<comment type="caution">
    <text evidence="5">The sequence shown here is derived from an EMBL/GenBank/DDBJ whole genome shotgun (WGS) entry which is preliminary data.</text>
</comment>
<keyword evidence="2 5" id="KW-0808">Transferase</keyword>
<dbReference type="PANTHER" id="PTHR12526">
    <property type="entry name" value="GLYCOSYLTRANSFERASE"/>
    <property type="match status" value="1"/>
</dbReference>
<dbReference type="SUPFAM" id="SSF53756">
    <property type="entry name" value="UDP-Glycosyltransferase/glycogen phosphorylase"/>
    <property type="match status" value="1"/>
</dbReference>
<dbReference type="InterPro" id="IPR001296">
    <property type="entry name" value="Glyco_trans_1"/>
</dbReference>
<feature type="domain" description="Glycosyl transferase family 1" evidence="4">
    <location>
        <begin position="249"/>
        <end position="409"/>
    </location>
</feature>
<dbReference type="CDD" id="cd03801">
    <property type="entry name" value="GT4_PimA-like"/>
    <property type="match status" value="1"/>
</dbReference>
<evidence type="ECO:0000256" key="3">
    <source>
        <dbReference type="SAM" id="MobiDB-lite"/>
    </source>
</evidence>
<keyword evidence="6" id="KW-1185">Reference proteome</keyword>
<dbReference type="EMBL" id="QAOG01000006">
    <property type="protein sequence ID" value="PTQ59108.1"/>
    <property type="molecule type" value="Genomic_DNA"/>
</dbReference>
<dbReference type="Proteomes" id="UP000244189">
    <property type="component" value="Unassembled WGS sequence"/>
</dbReference>
<accession>A0A2T5GIE4</accession>
<dbReference type="Pfam" id="PF00534">
    <property type="entry name" value="Glycos_transf_1"/>
    <property type="match status" value="1"/>
</dbReference>
<organism evidence="5 6">
    <name type="scientific">Sphingomonas aurantiaca</name>
    <dbReference type="NCBI Taxonomy" id="185949"/>
    <lineage>
        <taxon>Bacteria</taxon>
        <taxon>Pseudomonadati</taxon>
        <taxon>Pseudomonadota</taxon>
        <taxon>Alphaproteobacteria</taxon>
        <taxon>Sphingomonadales</taxon>
        <taxon>Sphingomonadaceae</taxon>
        <taxon>Sphingomonas</taxon>
    </lineage>
</organism>
<evidence type="ECO:0000256" key="2">
    <source>
        <dbReference type="ARBA" id="ARBA00022679"/>
    </source>
</evidence>
<name>A0A2T5GIE4_9SPHN</name>
<sequence length="463" mass="50626">MSGTHCVEHKPDRLEDDACSTLRVLVVAENIALRLSGETLVPYYYLQGFANAGIETWAICHERVRDQLREDLEPAQFDRMTFVKDRAVQRVLFRIGALFAPRIADLVFNQLIAIVTQWSMRAAVRDLVERHAIDVVFQPTPIAPKSPSFLFGFGVPVVIGPMSGAMDLPAAFRDMEGAVVRAGIAVSRWLAIGLHQIIPGKRYAAALIVANRQTRAALPRPIKGRIIELTESGVDLARWIPRDYPWERPPGPVRFVFCSRFVDWKGIGFLVDAFIPLARAGSSELHLVGDGELFDAIGRQIAEAGIRDAVTLHGRLPLAEYATLLRRCDVYVTPSLRECGGMAMLEAMTVGLPVVGVDWGGAAHYTTPACAILVSPSSKSALVAGLTQAMLELGGSYARRRAMGEAARRHVIDDNMTWRAKAETVAAILRDVVAAPPHARPRTTNAVPSALRYRPPASTTASL</sequence>
<evidence type="ECO:0000313" key="6">
    <source>
        <dbReference type="Proteomes" id="UP000244189"/>
    </source>
</evidence>
<keyword evidence="1" id="KW-0328">Glycosyltransferase</keyword>
<evidence type="ECO:0000259" key="4">
    <source>
        <dbReference type="Pfam" id="PF00534"/>
    </source>
</evidence>
<dbReference type="AlphaFoldDB" id="A0A2T5GIE4"/>
<dbReference type="Gene3D" id="3.40.50.2000">
    <property type="entry name" value="Glycogen Phosphorylase B"/>
    <property type="match status" value="2"/>
</dbReference>